<accession>A0AAE1N9C1</accession>
<comment type="caution">
    <text evidence="2">The sequence shown here is derived from an EMBL/GenBank/DDBJ whole genome shotgun (WGS) entry which is preliminary data.</text>
</comment>
<reference evidence="2" key="1">
    <citation type="submission" date="2023-10" db="EMBL/GenBank/DDBJ databases">
        <title>Chromosome-level genome of the transformable northern wattle, Acacia crassicarpa.</title>
        <authorList>
            <person name="Massaro I."/>
            <person name="Sinha N.R."/>
            <person name="Poethig S."/>
            <person name="Leichty A.R."/>
        </authorList>
    </citation>
    <scope>NUCLEOTIDE SEQUENCE</scope>
    <source>
        <strain evidence="2">Acra3RX</strain>
        <tissue evidence="2">Leaf</tissue>
    </source>
</reference>
<dbReference type="AlphaFoldDB" id="A0AAE1N9C1"/>
<organism evidence="2 3">
    <name type="scientific">Acacia crassicarpa</name>
    <name type="common">northern wattle</name>
    <dbReference type="NCBI Taxonomy" id="499986"/>
    <lineage>
        <taxon>Eukaryota</taxon>
        <taxon>Viridiplantae</taxon>
        <taxon>Streptophyta</taxon>
        <taxon>Embryophyta</taxon>
        <taxon>Tracheophyta</taxon>
        <taxon>Spermatophyta</taxon>
        <taxon>Magnoliopsida</taxon>
        <taxon>eudicotyledons</taxon>
        <taxon>Gunneridae</taxon>
        <taxon>Pentapetalae</taxon>
        <taxon>rosids</taxon>
        <taxon>fabids</taxon>
        <taxon>Fabales</taxon>
        <taxon>Fabaceae</taxon>
        <taxon>Caesalpinioideae</taxon>
        <taxon>mimosoid clade</taxon>
        <taxon>Acacieae</taxon>
        <taxon>Acacia</taxon>
    </lineage>
</organism>
<dbReference type="Proteomes" id="UP001293593">
    <property type="component" value="Unassembled WGS sequence"/>
</dbReference>
<evidence type="ECO:0000313" key="2">
    <source>
        <dbReference type="EMBL" id="KAK4285192.1"/>
    </source>
</evidence>
<evidence type="ECO:0000313" key="3">
    <source>
        <dbReference type="Proteomes" id="UP001293593"/>
    </source>
</evidence>
<sequence length="110" mass="11795">MEALKAQMRKCYSCSASSSSAGPSQAEYDSLKEELDTLKGKMGELEALKAQMATILQHIGAQQPSHFPFNEDVNLGSPGLRRSSHASHDPHCDGPNSSPHIPSPSPQPQP</sequence>
<proteinExistence type="predicted"/>
<name>A0AAE1N9C1_9FABA</name>
<keyword evidence="3" id="KW-1185">Reference proteome</keyword>
<feature type="compositionally biased region" description="Pro residues" evidence="1">
    <location>
        <begin position="101"/>
        <end position="110"/>
    </location>
</feature>
<feature type="region of interest" description="Disordered" evidence="1">
    <location>
        <begin position="63"/>
        <end position="110"/>
    </location>
</feature>
<gene>
    <name evidence="2" type="ORF">QN277_001922</name>
</gene>
<protein>
    <submittedName>
        <fullName evidence="2">Uncharacterized protein</fullName>
    </submittedName>
</protein>
<evidence type="ECO:0000256" key="1">
    <source>
        <dbReference type="SAM" id="MobiDB-lite"/>
    </source>
</evidence>
<dbReference type="EMBL" id="JAWXYG010000001">
    <property type="protein sequence ID" value="KAK4285192.1"/>
    <property type="molecule type" value="Genomic_DNA"/>
</dbReference>